<name>A0ABU0FSH9_9BACI</name>
<keyword evidence="2" id="KW-1185">Reference proteome</keyword>
<dbReference type="EMBL" id="JAUSUN010000004">
    <property type="protein sequence ID" value="MDQ0412876.1"/>
    <property type="molecule type" value="Genomic_DNA"/>
</dbReference>
<protein>
    <submittedName>
        <fullName evidence="1">Uncharacterized protein</fullName>
    </submittedName>
</protein>
<proteinExistence type="predicted"/>
<accession>A0ABU0FSH9</accession>
<sequence length="54" mass="6467">MSKKMANYTNMDKAQELWKTLYLCAKESPSSAQHRRQIIYGKLKEHQTNHKRLM</sequence>
<dbReference type="Proteomes" id="UP001242313">
    <property type="component" value="Unassembled WGS sequence"/>
</dbReference>
<gene>
    <name evidence="1" type="ORF">J2S25_001056</name>
</gene>
<organism evidence="1 2">
    <name type="scientific">Mesobacillus stamsii</name>
    <dbReference type="NCBI Taxonomy" id="225347"/>
    <lineage>
        <taxon>Bacteria</taxon>
        <taxon>Bacillati</taxon>
        <taxon>Bacillota</taxon>
        <taxon>Bacilli</taxon>
        <taxon>Bacillales</taxon>
        <taxon>Bacillaceae</taxon>
        <taxon>Mesobacillus</taxon>
    </lineage>
</organism>
<evidence type="ECO:0000313" key="2">
    <source>
        <dbReference type="Proteomes" id="UP001242313"/>
    </source>
</evidence>
<comment type="caution">
    <text evidence="1">The sequence shown here is derived from an EMBL/GenBank/DDBJ whole genome shotgun (WGS) entry which is preliminary data.</text>
</comment>
<evidence type="ECO:0000313" key="1">
    <source>
        <dbReference type="EMBL" id="MDQ0412876.1"/>
    </source>
</evidence>
<reference evidence="1 2" key="1">
    <citation type="submission" date="2023-07" db="EMBL/GenBank/DDBJ databases">
        <title>Genomic Encyclopedia of Type Strains, Phase IV (KMG-IV): sequencing the most valuable type-strain genomes for metagenomic binning, comparative biology and taxonomic classification.</title>
        <authorList>
            <person name="Goeker M."/>
        </authorList>
    </citation>
    <scope>NUCLEOTIDE SEQUENCE [LARGE SCALE GENOMIC DNA]</scope>
    <source>
        <strain evidence="1 2">DSM 19598</strain>
    </source>
</reference>